<sequence length="868" mass="97007">MPSCVLEWGTLILAQEEDIRGQTRGFYSRPFTDEDYFRLRLEEWLLQRLSVETRVTLDQICSEEEICMDVFSVVGDKAPRPDCFPVLWELQSLGLVSFPVGQHFPFVVGHLFLLGYYSLGWRASTWVTDSSLETAESIEGFHLENLSWQVPYERLCVLCGKEEEFIDHIFVGCSYASLVWTTVAASAHGTIPLYGELCLELKWLTVLMTNCPGGNWAPTFRRSLSLQEMDQFQSLLSVLQDFKPTPSRQVTMSHGFGDRSLETINLVVAVEELNGLSSQELSKLLKESENFTVHVTRNGSLIQIDMEKLASSLPLHLIAVLLSPGGDDMRLIYFLRGIRLLRSLSDLASRQTRLEQILLEEVKVIEQVLDLVFYVLLMLASYGQVQELVQVLLAHPKVDVFMDVTFDAVHVDIRFLSVKLSTLSIDVLTNKSSLLVAERTAKYICQQCEASLQFVLSLCQQKIFRDRILANKELCRNGGILSLAQKILNLEIPQCFKDSSEIVAAVSRQKSKVLSILLQLCEAENVSYLDEVAGSQKSMDLAKSVVLEILDLLKAAFSREAKQLSHPLGKSNPKGLILLNSMRLADIFSDDSNFRSFFMANTTKVLVEILAMPHAEFFSSWCSTDVPMMEEDSNLEYDPFVASGIALSFFTGSTGNPFEEPIVLSEATVACHGSPNSMPVSYAQQRISYLVKIIANLQCFVPSICEDEEKDLFLNKFLECLHIGSAHLASNIPITCDMEKAATIRKNLGSLSAYAESLIPHLLIDDDVQLLREFLKQLLQSIPSLPLETYDQGHLNKDVGGVPVTNTSESCLMLQDSVDWVKISNSGFNEVHQSKTGASFQGVHHSHPPAHEVSGSDGHQCAEEMLNL</sequence>
<dbReference type="Pfam" id="PF25246">
    <property type="entry name" value="Nodulin_N"/>
    <property type="match status" value="1"/>
</dbReference>
<reference evidence="4" key="1">
    <citation type="submission" date="2017-07" db="EMBL/GenBank/DDBJ databases">
        <title>Taro Niue Genome Assembly and Annotation.</title>
        <authorList>
            <person name="Atibalentja N."/>
            <person name="Keating K."/>
            <person name="Fields C.J."/>
        </authorList>
    </citation>
    <scope>NUCLEOTIDE SEQUENCE</scope>
    <source>
        <strain evidence="4">Niue_2</strain>
        <tissue evidence="4">Leaf</tissue>
    </source>
</reference>
<feature type="region of interest" description="Disordered" evidence="1">
    <location>
        <begin position="835"/>
        <end position="859"/>
    </location>
</feature>
<dbReference type="InterPro" id="IPR057287">
    <property type="entry name" value="Ndx_N"/>
</dbReference>
<dbReference type="InterPro" id="IPR026960">
    <property type="entry name" value="RVT-Znf"/>
</dbReference>
<dbReference type="AlphaFoldDB" id="A0A843U9J9"/>
<dbReference type="PANTHER" id="PTHR35743">
    <property type="entry name" value="NODULIN HOMEOBOX"/>
    <property type="match status" value="1"/>
</dbReference>
<name>A0A843U9J9_COLES</name>
<dbReference type="EMBL" id="NMUH01000321">
    <property type="protein sequence ID" value="MQL76899.1"/>
    <property type="molecule type" value="Genomic_DNA"/>
</dbReference>
<dbReference type="Proteomes" id="UP000652761">
    <property type="component" value="Unassembled WGS sequence"/>
</dbReference>
<evidence type="ECO:0000256" key="1">
    <source>
        <dbReference type="SAM" id="MobiDB-lite"/>
    </source>
</evidence>
<dbReference type="InterPro" id="IPR039325">
    <property type="entry name" value="NDX"/>
</dbReference>
<organism evidence="4 5">
    <name type="scientific">Colocasia esculenta</name>
    <name type="common">Wild taro</name>
    <name type="synonym">Arum esculentum</name>
    <dbReference type="NCBI Taxonomy" id="4460"/>
    <lineage>
        <taxon>Eukaryota</taxon>
        <taxon>Viridiplantae</taxon>
        <taxon>Streptophyta</taxon>
        <taxon>Embryophyta</taxon>
        <taxon>Tracheophyta</taxon>
        <taxon>Spermatophyta</taxon>
        <taxon>Magnoliopsida</taxon>
        <taxon>Liliopsida</taxon>
        <taxon>Araceae</taxon>
        <taxon>Aroideae</taxon>
        <taxon>Colocasieae</taxon>
        <taxon>Colocasia</taxon>
    </lineage>
</organism>
<keyword evidence="5" id="KW-1185">Reference proteome</keyword>
<dbReference type="GO" id="GO:0003697">
    <property type="term" value="F:single-stranded DNA binding"/>
    <property type="evidence" value="ECO:0007669"/>
    <property type="project" value="InterPro"/>
</dbReference>
<feature type="domain" description="Nodulin homeobox N-terminal" evidence="3">
    <location>
        <begin position="384"/>
        <end position="757"/>
    </location>
</feature>
<protein>
    <submittedName>
        <fullName evidence="4">Uncharacterized protein</fullName>
    </submittedName>
</protein>
<evidence type="ECO:0000313" key="4">
    <source>
        <dbReference type="EMBL" id="MQL76899.1"/>
    </source>
</evidence>
<evidence type="ECO:0000313" key="5">
    <source>
        <dbReference type="Proteomes" id="UP000652761"/>
    </source>
</evidence>
<evidence type="ECO:0000259" key="2">
    <source>
        <dbReference type="Pfam" id="PF13966"/>
    </source>
</evidence>
<dbReference type="Pfam" id="PF13966">
    <property type="entry name" value="zf-RVT"/>
    <property type="match status" value="1"/>
</dbReference>
<proteinExistence type="predicted"/>
<accession>A0A843U9J9</accession>
<feature type="domain" description="Reverse transcriptase zinc-binding" evidence="2">
    <location>
        <begin position="147"/>
        <end position="180"/>
    </location>
</feature>
<dbReference type="PANTHER" id="PTHR35743:SF1">
    <property type="entry name" value="NODULIN HOMEOBOX"/>
    <property type="match status" value="1"/>
</dbReference>
<gene>
    <name evidence="4" type="ORF">Taro_009289</name>
</gene>
<dbReference type="GO" id="GO:0009908">
    <property type="term" value="P:flower development"/>
    <property type="evidence" value="ECO:0007669"/>
    <property type="project" value="InterPro"/>
</dbReference>
<evidence type="ECO:0000259" key="3">
    <source>
        <dbReference type="Pfam" id="PF25246"/>
    </source>
</evidence>
<comment type="caution">
    <text evidence="4">The sequence shown here is derived from an EMBL/GenBank/DDBJ whole genome shotgun (WGS) entry which is preliminary data.</text>
</comment>
<dbReference type="OrthoDB" id="2020792at2759"/>